<protein>
    <recommendedName>
        <fullName evidence="3">PH domain-containing protein</fullName>
    </recommendedName>
</protein>
<evidence type="ECO:0008006" key="3">
    <source>
        <dbReference type="Google" id="ProtNLM"/>
    </source>
</evidence>
<name>A0ABY7H3W1_9BACT</name>
<organism evidence="1 2">
    <name type="scientific">Nannocystis punicea</name>
    <dbReference type="NCBI Taxonomy" id="2995304"/>
    <lineage>
        <taxon>Bacteria</taxon>
        <taxon>Pseudomonadati</taxon>
        <taxon>Myxococcota</taxon>
        <taxon>Polyangia</taxon>
        <taxon>Nannocystales</taxon>
        <taxon>Nannocystaceae</taxon>
        <taxon>Nannocystis</taxon>
    </lineage>
</organism>
<gene>
    <name evidence="1" type="ORF">O0S08_46850</name>
</gene>
<evidence type="ECO:0000313" key="2">
    <source>
        <dbReference type="Proteomes" id="UP001164459"/>
    </source>
</evidence>
<accession>A0ABY7H3W1</accession>
<dbReference type="RefSeq" id="WP_269036054.1">
    <property type="nucleotide sequence ID" value="NZ_CP114040.1"/>
</dbReference>
<proteinExistence type="predicted"/>
<evidence type="ECO:0000313" key="1">
    <source>
        <dbReference type="EMBL" id="WAS93709.1"/>
    </source>
</evidence>
<dbReference type="Proteomes" id="UP001164459">
    <property type="component" value="Chromosome"/>
</dbReference>
<keyword evidence="2" id="KW-1185">Reference proteome</keyword>
<sequence>MLVVLLGLVPIVWWLGPLALLGSIALVSWERVGVDAAGVTWIRGLGPIPWAWRRFPAGGTFIVYELLDEGREPREVAYRIDVEEHVLLTCSEPERVRSLLEEAAGGGANRPT</sequence>
<dbReference type="EMBL" id="CP114040">
    <property type="protein sequence ID" value="WAS93709.1"/>
    <property type="molecule type" value="Genomic_DNA"/>
</dbReference>
<reference evidence="1" key="1">
    <citation type="submission" date="2022-11" db="EMBL/GenBank/DDBJ databases">
        <title>Minimal conservation of predation-associated metabolite biosynthetic gene clusters underscores biosynthetic potential of Myxococcota including descriptions for ten novel species: Archangium lansinium sp. nov., Myxococcus landrumus sp. nov., Nannocystis bai.</title>
        <authorList>
            <person name="Ahearne A."/>
            <person name="Stevens C."/>
            <person name="Dowd S."/>
        </authorList>
    </citation>
    <scope>NUCLEOTIDE SEQUENCE</scope>
    <source>
        <strain evidence="1">Fl3</strain>
    </source>
</reference>